<dbReference type="Proteomes" id="UP001620408">
    <property type="component" value="Unassembled WGS sequence"/>
</dbReference>
<dbReference type="Gene3D" id="1.25.40.10">
    <property type="entry name" value="Tetratricopeptide repeat domain"/>
    <property type="match status" value="1"/>
</dbReference>
<keyword evidence="5" id="KW-1185">Reference proteome</keyword>
<evidence type="ECO:0000313" key="4">
    <source>
        <dbReference type="EMBL" id="MFK2917595.1"/>
    </source>
</evidence>
<name>A0ABW8K3X0_9GAMM</name>
<dbReference type="InterPro" id="IPR011990">
    <property type="entry name" value="TPR-like_helical_dom_sf"/>
</dbReference>
<accession>A0ABW8K3X0</accession>
<dbReference type="SUPFAM" id="SSF48452">
    <property type="entry name" value="TPR-like"/>
    <property type="match status" value="1"/>
</dbReference>
<dbReference type="InterPro" id="IPR051043">
    <property type="entry name" value="Sulfatase_Mod_Factor_Kinase"/>
</dbReference>
<feature type="transmembrane region" description="Helical" evidence="2">
    <location>
        <begin position="12"/>
        <end position="31"/>
    </location>
</feature>
<evidence type="ECO:0000256" key="2">
    <source>
        <dbReference type="SAM" id="Phobius"/>
    </source>
</evidence>
<dbReference type="RefSeq" id="WP_379986830.1">
    <property type="nucleotide sequence ID" value="NZ_JADIKD010000010.1"/>
</dbReference>
<dbReference type="EMBL" id="JADIKD010000010">
    <property type="protein sequence ID" value="MFK2917595.1"/>
    <property type="molecule type" value="Genomic_DNA"/>
</dbReference>
<evidence type="ECO:0000256" key="1">
    <source>
        <dbReference type="SAM" id="MobiDB-lite"/>
    </source>
</evidence>
<evidence type="ECO:0000313" key="5">
    <source>
        <dbReference type="Proteomes" id="UP001620408"/>
    </source>
</evidence>
<gene>
    <name evidence="4" type="ORF">ISS97_10015</name>
</gene>
<reference evidence="4 5" key="1">
    <citation type="submission" date="2020-10" db="EMBL/GenBank/DDBJ databases">
        <title>Phylogeny of dyella-like bacteria.</title>
        <authorList>
            <person name="Fu J."/>
        </authorList>
    </citation>
    <scope>NUCLEOTIDE SEQUENCE [LARGE SCALE GENOMIC DNA]</scope>
    <source>
        <strain evidence="4 5">BB4</strain>
    </source>
</reference>
<dbReference type="InterPro" id="IPR005532">
    <property type="entry name" value="SUMF_dom"/>
</dbReference>
<keyword evidence="2" id="KW-1133">Transmembrane helix</keyword>
<organism evidence="4 5">
    <name type="scientific">Dyella koreensis</name>
    <dbReference type="NCBI Taxonomy" id="311235"/>
    <lineage>
        <taxon>Bacteria</taxon>
        <taxon>Pseudomonadati</taxon>
        <taxon>Pseudomonadota</taxon>
        <taxon>Gammaproteobacteria</taxon>
        <taxon>Lysobacterales</taxon>
        <taxon>Rhodanobacteraceae</taxon>
        <taxon>Dyella</taxon>
    </lineage>
</organism>
<dbReference type="Pfam" id="PF03781">
    <property type="entry name" value="FGE-sulfatase"/>
    <property type="match status" value="1"/>
</dbReference>
<dbReference type="Gene3D" id="3.90.1580.10">
    <property type="entry name" value="paralog of FGE (formylglycine-generating enzyme)"/>
    <property type="match status" value="1"/>
</dbReference>
<dbReference type="PANTHER" id="PTHR23150:SF35">
    <property type="entry name" value="BLL6746 PROTEIN"/>
    <property type="match status" value="1"/>
</dbReference>
<keyword evidence="2" id="KW-0812">Transmembrane</keyword>
<dbReference type="InterPro" id="IPR016187">
    <property type="entry name" value="CTDL_fold"/>
</dbReference>
<proteinExistence type="predicted"/>
<dbReference type="SUPFAM" id="SSF56436">
    <property type="entry name" value="C-type lectin-like"/>
    <property type="match status" value="1"/>
</dbReference>
<feature type="domain" description="Sulfatase-modifying factor enzyme-like" evidence="3">
    <location>
        <begin position="374"/>
        <end position="648"/>
    </location>
</feature>
<evidence type="ECO:0000259" key="3">
    <source>
        <dbReference type="Pfam" id="PF03781"/>
    </source>
</evidence>
<sequence>MPSKETVRRQRTMGGAIGVVVLGMALVYHFFPRVFHVDPTRVATQRGMNLGPVSAASNGARFQAMAGAQAELDAGPPLTLAPTDVIVARMGNKNAHLPEQLSADTPEVEALLERAGKALRAGQLVGDKDGAAALYAEALKLKPDSRRAAQGMYEVRARLVAEIGQDIAVGDADAAGELLGSLKTLPNAQDDVTQLETKLKTLAQVRPMLAKAASLLQQGKVDQPKGNNALEVYREVQQLDPENAVAGQGISQVQRAVLDRALAAVAQNDFKGANDALTEAGTIVPGSQQLQDVQGRVDGIRHQRASGVLAQARSALDAGNLTLAQQLAEQAKELSADIPGLNDFQERLTNARLYASYKPGQVFNDRYVDLPGQTPAMVVVPTGNFAMGAPDDESGRSDSESPQHQMTIAKGFAMARAEVSIGQFREFVRASGYQPDSVKLGGASVYDERSGALRDDPDATWQSDYSGRTASDDKLPVVNVSWNDAKAYADWLSQRTGKRYRLPSEAEFEYALRGGTTTRYWWGNGTPPRKVENLTGSGDRSQSGRRWSNAFANYRDGYWGPAPVMSFEANPYGLYDIDGNVSEWVQDCWHDSYIRAPLDGGAWVNPGCSVRVVRGGSWGSSPEQVRSAYRQGADGSVRNGRVGFRVLREL</sequence>
<protein>
    <submittedName>
        <fullName evidence="4">SUMF1/EgtB/PvdO family nonheme iron enzyme</fullName>
    </submittedName>
</protein>
<comment type="caution">
    <text evidence="4">The sequence shown here is derived from an EMBL/GenBank/DDBJ whole genome shotgun (WGS) entry which is preliminary data.</text>
</comment>
<dbReference type="InterPro" id="IPR042095">
    <property type="entry name" value="SUMF_sf"/>
</dbReference>
<keyword evidence="2" id="KW-0472">Membrane</keyword>
<dbReference type="PANTHER" id="PTHR23150">
    <property type="entry name" value="SULFATASE MODIFYING FACTOR 1, 2"/>
    <property type="match status" value="1"/>
</dbReference>
<feature type="region of interest" description="Disordered" evidence="1">
    <location>
        <begin position="449"/>
        <end position="468"/>
    </location>
</feature>